<dbReference type="RefSeq" id="WP_085938253.1">
    <property type="nucleotide sequence ID" value="NZ_FUWJ01000023.1"/>
</dbReference>
<evidence type="ECO:0000256" key="1">
    <source>
        <dbReference type="ARBA" id="ARBA00006987"/>
    </source>
</evidence>
<organism evidence="2 3">
    <name type="scientific">Enhydrobacter aerosaccus</name>
    <dbReference type="NCBI Taxonomy" id="225324"/>
    <lineage>
        <taxon>Bacteria</taxon>
        <taxon>Pseudomonadati</taxon>
        <taxon>Pseudomonadota</taxon>
        <taxon>Alphaproteobacteria</taxon>
        <taxon>Hyphomicrobiales</taxon>
        <taxon>Enhydrobacter</taxon>
    </lineage>
</organism>
<dbReference type="STRING" id="225324.SAMN02745126_06526"/>
<dbReference type="Gene3D" id="3.40.190.10">
    <property type="entry name" value="Periplasmic binding protein-like II"/>
    <property type="match status" value="1"/>
</dbReference>
<dbReference type="EMBL" id="FUWJ01000023">
    <property type="protein sequence ID" value="SKA41780.1"/>
    <property type="molecule type" value="Genomic_DNA"/>
</dbReference>
<dbReference type="OrthoDB" id="7250553at2"/>
<dbReference type="Pfam" id="PF03401">
    <property type="entry name" value="TctC"/>
    <property type="match status" value="1"/>
</dbReference>
<dbReference type="Proteomes" id="UP000190092">
    <property type="component" value="Unassembled WGS sequence"/>
</dbReference>
<name>A0A1T4TMV6_9HYPH</name>
<proteinExistence type="inferred from homology"/>
<dbReference type="InterPro" id="IPR042100">
    <property type="entry name" value="Bug_dom1"/>
</dbReference>
<dbReference type="PANTHER" id="PTHR42928:SF5">
    <property type="entry name" value="BLR1237 PROTEIN"/>
    <property type="match status" value="1"/>
</dbReference>
<dbReference type="AlphaFoldDB" id="A0A1T4TMV6"/>
<protein>
    <submittedName>
        <fullName evidence="2">Tripartite-type tricarboxylate transporter, receptor component TctC</fullName>
    </submittedName>
</protein>
<dbReference type="Gene3D" id="3.40.190.150">
    <property type="entry name" value="Bordetella uptake gene, domain 1"/>
    <property type="match status" value="1"/>
</dbReference>
<keyword evidence="3" id="KW-1185">Reference proteome</keyword>
<gene>
    <name evidence="2" type="ORF">SAMN02745126_06526</name>
</gene>
<sequence length="324" mass="33795">MGAGARAVFRWFGVLLGMVLPGMAAAGPYPDKPITIVVPFEAGGSTDVSARVVAKALAEVLRQPVVILNQPGAGGRIGTRRVATADPDGYTLLWGSGSTLAVAPVLYPDQTYLVTLEPVALGALQPFVFVTSPETGAKSVADLIALARRKPGVLNFASAGVGSSNHLLGEIFMSATDTRFVHVPYKGATSARDAVIRGDAQLMDEVLAPLLAQIKAGQLVSLFVTSESRDPTLPNVPTAKEVGLPDLSITGFFGLMAPPKTPLGVLKELGAAMKTALASEEVRKSFANMSFDVGNGSASDLATLIVTGRARYARIVAERQIKVE</sequence>
<dbReference type="CDD" id="cd07012">
    <property type="entry name" value="PBP2_Bug_TTT"/>
    <property type="match status" value="1"/>
</dbReference>
<reference evidence="3" key="1">
    <citation type="submission" date="2017-02" db="EMBL/GenBank/DDBJ databases">
        <authorList>
            <person name="Varghese N."/>
            <person name="Submissions S."/>
        </authorList>
    </citation>
    <scope>NUCLEOTIDE SEQUENCE [LARGE SCALE GENOMIC DNA]</scope>
    <source>
        <strain evidence="3">ATCC 27094</strain>
    </source>
</reference>
<comment type="similarity">
    <text evidence="1">Belongs to the UPF0065 (bug) family.</text>
</comment>
<evidence type="ECO:0000313" key="2">
    <source>
        <dbReference type="EMBL" id="SKA41780.1"/>
    </source>
</evidence>
<dbReference type="PANTHER" id="PTHR42928">
    <property type="entry name" value="TRICARBOXYLATE-BINDING PROTEIN"/>
    <property type="match status" value="1"/>
</dbReference>
<keyword evidence="2" id="KW-0675">Receptor</keyword>
<dbReference type="PIRSF" id="PIRSF017082">
    <property type="entry name" value="YflP"/>
    <property type="match status" value="1"/>
</dbReference>
<accession>A0A1T4TMV6</accession>
<evidence type="ECO:0000313" key="3">
    <source>
        <dbReference type="Proteomes" id="UP000190092"/>
    </source>
</evidence>
<dbReference type="InterPro" id="IPR005064">
    <property type="entry name" value="BUG"/>
</dbReference>